<protein>
    <recommendedName>
        <fullName evidence="4">Permease</fullName>
    </recommendedName>
</protein>
<dbReference type="InterPro" id="IPR018646">
    <property type="entry name" value="12TM_1"/>
</dbReference>
<keyword evidence="1" id="KW-0812">Transmembrane</keyword>
<feature type="transmembrane region" description="Helical" evidence="1">
    <location>
        <begin position="149"/>
        <end position="171"/>
    </location>
</feature>
<organism evidence="2 3">
    <name type="scientific">Thermococcus sibiricus</name>
    <dbReference type="NCBI Taxonomy" id="172049"/>
    <lineage>
        <taxon>Archaea</taxon>
        <taxon>Methanobacteriati</taxon>
        <taxon>Methanobacteriota</taxon>
        <taxon>Thermococci</taxon>
        <taxon>Thermococcales</taxon>
        <taxon>Thermococcaceae</taxon>
        <taxon>Thermococcus</taxon>
    </lineage>
</organism>
<feature type="transmembrane region" description="Helical" evidence="1">
    <location>
        <begin position="67"/>
        <end position="93"/>
    </location>
</feature>
<feature type="transmembrane region" description="Helical" evidence="1">
    <location>
        <begin position="41"/>
        <end position="61"/>
    </location>
</feature>
<feature type="transmembrane region" description="Helical" evidence="1">
    <location>
        <begin position="407"/>
        <end position="428"/>
    </location>
</feature>
<sequence>MIRILYRELHYQIAKRNPLVVNDEKQFKKAIKNAMSLKRGLGVQTFRFILFGLLMASTFVFTNDRLVLASLMVSLALLPFVFAMYVTAIQASYVLSIGLFKPLEALPIRLGSKYLSGLLFLEISSALGVILPSVFVIMAKYPLEGTLALLWVFIGLFLGHALGLVIVNFFALKVHQRAGKGHTLKSLVKAVFFLLFIGMFMAMNYLQYYIREHSEEVARIIGKYFIAYPFSVASIFEPSRSAGLLMVYVAIIAPVYYLTLRAVWKKILEPPVVSEKIFVSKFKAKITNKLLALTLKDFRMFVRKPAMLVAFLIPLYMVLPTIVDAFRKGQLSLLNVLVVLFMIGLFSVAGADAVLKVEGNVLELLKTLPIRKREFMLSKILSMTIVPITIGVLIVIFGARYDVDSLLLLPYAFMLPLISASITMLYLFRYTGEDIGIPELSWLYMIFMIIIVGIVFALIAAPLVFGLKHLFVSQGIALGILFILFIMAKKH</sequence>
<name>A0A117L1K2_9EURY</name>
<gene>
    <name evidence="2" type="ORF">XD54_0720</name>
</gene>
<dbReference type="EMBL" id="LGFD01000010">
    <property type="protein sequence ID" value="KUK17993.1"/>
    <property type="molecule type" value="Genomic_DNA"/>
</dbReference>
<dbReference type="AlphaFoldDB" id="A0A117L1K2"/>
<feature type="transmembrane region" description="Helical" evidence="1">
    <location>
        <begin position="114"/>
        <end position="137"/>
    </location>
</feature>
<comment type="caution">
    <text evidence="2">The sequence shown here is derived from an EMBL/GenBank/DDBJ whole genome shotgun (WGS) entry which is preliminary data.</text>
</comment>
<feature type="transmembrane region" description="Helical" evidence="1">
    <location>
        <begin position="471"/>
        <end position="488"/>
    </location>
</feature>
<proteinExistence type="predicted"/>
<dbReference type="PIRSF" id="PIRSF018875">
    <property type="entry name" value="UCP018875_ABC_perm"/>
    <property type="match status" value="1"/>
</dbReference>
<feature type="transmembrane region" description="Helical" evidence="1">
    <location>
        <begin position="191"/>
        <end position="210"/>
    </location>
</feature>
<dbReference type="Proteomes" id="UP000053911">
    <property type="component" value="Unassembled WGS sequence"/>
</dbReference>
<dbReference type="PATRIC" id="fig|172049.5.peg.1493"/>
<feature type="transmembrane region" description="Helical" evidence="1">
    <location>
        <begin position="440"/>
        <end position="465"/>
    </location>
</feature>
<feature type="transmembrane region" description="Helical" evidence="1">
    <location>
        <begin position="242"/>
        <end position="260"/>
    </location>
</feature>
<dbReference type="RefSeq" id="WP_283217438.1">
    <property type="nucleotide sequence ID" value="NZ_LGFD01000010.1"/>
</dbReference>
<feature type="transmembrane region" description="Helical" evidence="1">
    <location>
        <begin position="332"/>
        <end position="355"/>
    </location>
</feature>
<evidence type="ECO:0000313" key="2">
    <source>
        <dbReference type="EMBL" id="KUK17993.1"/>
    </source>
</evidence>
<feature type="transmembrane region" description="Helical" evidence="1">
    <location>
        <begin position="376"/>
        <end position="401"/>
    </location>
</feature>
<evidence type="ECO:0000256" key="1">
    <source>
        <dbReference type="SAM" id="Phobius"/>
    </source>
</evidence>
<keyword evidence="1" id="KW-0472">Membrane</keyword>
<evidence type="ECO:0008006" key="4">
    <source>
        <dbReference type="Google" id="ProtNLM"/>
    </source>
</evidence>
<feature type="transmembrane region" description="Helical" evidence="1">
    <location>
        <begin position="306"/>
        <end position="326"/>
    </location>
</feature>
<keyword evidence="1" id="KW-1133">Transmembrane helix</keyword>
<dbReference type="InterPro" id="IPR054100">
    <property type="entry name" value="12TM_1_arc"/>
</dbReference>
<reference evidence="3" key="1">
    <citation type="journal article" date="2015" name="MBio">
        <title>Genome-Resolved Metagenomic Analysis Reveals Roles for Candidate Phyla and Other Microbial Community Members in Biogeochemical Transformations in Oil Reservoirs.</title>
        <authorList>
            <person name="Hu P."/>
            <person name="Tom L."/>
            <person name="Singh A."/>
            <person name="Thomas B.C."/>
            <person name="Baker B.J."/>
            <person name="Piceno Y.M."/>
            <person name="Andersen G.L."/>
            <person name="Banfield J.F."/>
        </authorList>
    </citation>
    <scope>NUCLEOTIDE SEQUENCE [LARGE SCALE GENOMIC DNA]</scope>
</reference>
<dbReference type="Pfam" id="PF09847">
    <property type="entry name" value="12TM_1"/>
    <property type="match status" value="1"/>
</dbReference>
<accession>A0A117L1K2</accession>
<evidence type="ECO:0000313" key="3">
    <source>
        <dbReference type="Proteomes" id="UP000053911"/>
    </source>
</evidence>